<sequence>PTELEDSLSGEGATATARELDTANKTVVRLDKKSCQSSDRLVDYDASAIEEQLMQDNLRHLRTPKKVAHNNAHMSVDDFEAGKRRL</sequence>
<proteinExistence type="predicted"/>
<reference evidence="2 3" key="1">
    <citation type="submission" date="2008-07" db="EMBL/GenBank/DDBJ databases">
        <authorList>
            <person name="El-Sayed N."/>
            <person name="Caler E."/>
            <person name="Inman J."/>
            <person name="Amedeo P."/>
            <person name="Hass B."/>
            <person name="Wortman J."/>
        </authorList>
    </citation>
    <scope>NUCLEOTIDE SEQUENCE [LARGE SCALE GENOMIC DNA]</scope>
    <source>
        <strain evidence="3">ATCC 50983 / TXsc</strain>
    </source>
</reference>
<evidence type="ECO:0000313" key="3">
    <source>
        <dbReference type="Proteomes" id="UP000007800"/>
    </source>
</evidence>
<keyword evidence="3" id="KW-1185">Reference proteome</keyword>
<protein>
    <submittedName>
        <fullName evidence="2">Uncharacterized protein</fullName>
    </submittedName>
</protein>
<dbReference type="Proteomes" id="UP000007800">
    <property type="component" value="Unassembled WGS sequence"/>
</dbReference>
<dbReference type="GeneID" id="9048083"/>
<gene>
    <name evidence="2" type="ORF">Pmar_PMAR022963</name>
</gene>
<evidence type="ECO:0000313" key="2">
    <source>
        <dbReference type="EMBL" id="EER03666.1"/>
    </source>
</evidence>
<dbReference type="RefSeq" id="XP_002771850.1">
    <property type="nucleotide sequence ID" value="XM_002771804.1"/>
</dbReference>
<evidence type="ECO:0000256" key="1">
    <source>
        <dbReference type="SAM" id="MobiDB-lite"/>
    </source>
</evidence>
<dbReference type="InParanoid" id="C5LHR2"/>
<dbReference type="EMBL" id="GG682149">
    <property type="protein sequence ID" value="EER03666.1"/>
    <property type="molecule type" value="Genomic_DNA"/>
</dbReference>
<organism evidence="3">
    <name type="scientific">Perkinsus marinus (strain ATCC 50983 / TXsc)</name>
    <dbReference type="NCBI Taxonomy" id="423536"/>
    <lineage>
        <taxon>Eukaryota</taxon>
        <taxon>Sar</taxon>
        <taxon>Alveolata</taxon>
        <taxon>Perkinsozoa</taxon>
        <taxon>Perkinsea</taxon>
        <taxon>Perkinsida</taxon>
        <taxon>Perkinsidae</taxon>
        <taxon>Perkinsus</taxon>
    </lineage>
</organism>
<dbReference type="AlphaFoldDB" id="C5LHR2"/>
<feature type="non-terminal residue" evidence="2">
    <location>
        <position position="1"/>
    </location>
</feature>
<name>C5LHR2_PERM5</name>
<feature type="region of interest" description="Disordered" evidence="1">
    <location>
        <begin position="65"/>
        <end position="86"/>
    </location>
</feature>
<accession>C5LHR2</accession>
<feature type="non-terminal residue" evidence="2">
    <location>
        <position position="86"/>
    </location>
</feature>